<organism evidence="2 3">
    <name type="scientific">Mycolicibacterium moriokaense</name>
    <dbReference type="NCBI Taxonomy" id="39691"/>
    <lineage>
        <taxon>Bacteria</taxon>
        <taxon>Bacillati</taxon>
        <taxon>Actinomycetota</taxon>
        <taxon>Actinomycetes</taxon>
        <taxon>Mycobacteriales</taxon>
        <taxon>Mycobacteriaceae</taxon>
        <taxon>Mycolicibacterium</taxon>
    </lineage>
</organism>
<accession>A0A318HR91</accession>
<gene>
    <name evidence="2" type="ORF">C8E89_10194</name>
</gene>
<feature type="compositionally biased region" description="Acidic residues" evidence="1">
    <location>
        <begin position="57"/>
        <end position="79"/>
    </location>
</feature>
<evidence type="ECO:0000313" key="2">
    <source>
        <dbReference type="EMBL" id="PXX12946.1"/>
    </source>
</evidence>
<reference evidence="3" key="1">
    <citation type="submission" date="2018-05" db="EMBL/GenBank/DDBJ databases">
        <authorList>
            <person name="Deangelis K."/>
            <person name="Huntemann M."/>
            <person name="Clum A."/>
            <person name="Pillay M."/>
            <person name="Palaniappan K."/>
            <person name="Varghese N."/>
            <person name="Mikhailova N."/>
            <person name="Stamatis D."/>
            <person name="Reddy T."/>
            <person name="Daum C."/>
            <person name="Shapiro N."/>
            <person name="Ivanova N."/>
            <person name="Kyrpides N."/>
            <person name="Woyke T."/>
        </authorList>
    </citation>
    <scope>NUCLEOTIDE SEQUENCE [LARGE SCALE GENOMIC DNA]</scope>
    <source>
        <strain evidence="3">GAS496</strain>
    </source>
</reference>
<dbReference type="RefSeq" id="WP_181428005.1">
    <property type="nucleotide sequence ID" value="NZ_QJJU01000001.1"/>
</dbReference>
<protein>
    <submittedName>
        <fullName evidence="2">Uncharacterized protein</fullName>
    </submittedName>
</protein>
<keyword evidence="3" id="KW-1185">Reference proteome</keyword>
<dbReference type="Proteomes" id="UP000247781">
    <property type="component" value="Unassembled WGS sequence"/>
</dbReference>
<dbReference type="EMBL" id="QJJU01000001">
    <property type="protein sequence ID" value="PXX12946.1"/>
    <property type="molecule type" value="Genomic_DNA"/>
</dbReference>
<dbReference type="AlphaFoldDB" id="A0A318HR91"/>
<sequence>MPDVVVVPDGGAALSGEPESAKCPIASRSLVMPDVINSGPVACAEGVPEVVPDVEVVPDENDVDELPDDEAELPDDEVEPAAPGAA</sequence>
<reference evidence="2 3" key="2">
    <citation type="submission" date="2018-06" db="EMBL/GenBank/DDBJ databases">
        <title>Sequencing of bacterial isolates from soil warming experiment in Harvard Forest, Massachusetts, USA.</title>
        <authorList>
            <person name="Deangelis K.PhD."/>
        </authorList>
    </citation>
    <scope>NUCLEOTIDE SEQUENCE [LARGE SCALE GENOMIC DNA]</scope>
    <source>
        <strain evidence="2 3">GAS496</strain>
    </source>
</reference>
<comment type="caution">
    <text evidence="2">The sequence shown here is derived from an EMBL/GenBank/DDBJ whole genome shotgun (WGS) entry which is preliminary data.</text>
</comment>
<feature type="region of interest" description="Disordered" evidence="1">
    <location>
        <begin position="57"/>
        <end position="86"/>
    </location>
</feature>
<evidence type="ECO:0000256" key="1">
    <source>
        <dbReference type="SAM" id="MobiDB-lite"/>
    </source>
</evidence>
<name>A0A318HR91_9MYCO</name>
<proteinExistence type="predicted"/>
<evidence type="ECO:0000313" key="3">
    <source>
        <dbReference type="Proteomes" id="UP000247781"/>
    </source>
</evidence>